<comment type="caution">
    <text evidence="2">The sequence shown here is derived from an EMBL/GenBank/DDBJ whole genome shotgun (WGS) entry which is preliminary data.</text>
</comment>
<evidence type="ECO:0000313" key="3">
    <source>
        <dbReference type="Proteomes" id="UP001281761"/>
    </source>
</evidence>
<organism evidence="2 3">
    <name type="scientific">Blattamonas nauphoetae</name>
    <dbReference type="NCBI Taxonomy" id="2049346"/>
    <lineage>
        <taxon>Eukaryota</taxon>
        <taxon>Metamonada</taxon>
        <taxon>Preaxostyla</taxon>
        <taxon>Oxymonadida</taxon>
        <taxon>Blattamonas</taxon>
    </lineage>
</organism>
<evidence type="ECO:0000256" key="1">
    <source>
        <dbReference type="SAM" id="MobiDB-lite"/>
    </source>
</evidence>
<proteinExistence type="predicted"/>
<protein>
    <submittedName>
        <fullName evidence="2">Uncharacterized protein</fullName>
    </submittedName>
</protein>
<feature type="region of interest" description="Disordered" evidence="1">
    <location>
        <begin position="1"/>
        <end position="28"/>
    </location>
</feature>
<reference evidence="2 3" key="1">
    <citation type="journal article" date="2022" name="bioRxiv">
        <title>Genomics of Preaxostyla Flagellates Illuminates Evolutionary Transitions and the Path Towards Mitochondrial Loss.</title>
        <authorList>
            <person name="Novak L.V.F."/>
            <person name="Treitli S.C."/>
            <person name="Pyrih J."/>
            <person name="Halakuc P."/>
            <person name="Pipaliya S.V."/>
            <person name="Vacek V."/>
            <person name="Brzon O."/>
            <person name="Soukal P."/>
            <person name="Eme L."/>
            <person name="Dacks J.B."/>
            <person name="Karnkowska A."/>
            <person name="Elias M."/>
            <person name="Hampl V."/>
        </authorList>
    </citation>
    <scope>NUCLEOTIDE SEQUENCE [LARGE SCALE GENOMIC DNA]</scope>
    <source>
        <strain evidence="2">NAU3</strain>
        <tissue evidence="2">Gut</tissue>
    </source>
</reference>
<feature type="compositionally biased region" description="Polar residues" evidence="1">
    <location>
        <begin position="12"/>
        <end position="22"/>
    </location>
</feature>
<name>A0ABQ9Y1F1_9EUKA</name>
<sequence length="151" mass="17050">MCRHGKDHRTSDPTAPCSSQQNEKSKAIRSATTRSAACYLKLILKQETILMIYIDEIGWNARCIRRWGWGVQGQTMLIEAPPNNIQISVICAISEDGIHHAECLQGKVDAVMFESIILRHLASHPKNHSYGFSEMELYKHAQVAEEFLQGL</sequence>
<evidence type="ECO:0000313" key="2">
    <source>
        <dbReference type="EMBL" id="KAK2957489.1"/>
    </source>
</evidence>
<dbReference type="Proteomes" id="UP001281761">
    <property type="component" value="Unassembled WGS sequence"/>
</dbReference>
<accession>A0ABQ9Y1F1</accession>
<gene>
    <name evidence="2" type="ORF">BLNAU_7646</name>
</gene>
<keyword evidence="3" id="KW-1185">Reference proteome</keyword>
<dbReference type="EMBL" id="JARBJD010000046">
    <property type="protein sequence ID" value="KAK2957489.1"/>
    <property type="molecule type" value="Genomic_DNA"/>
</dbReference>